<evidence type="ECO:0000313" key="1">
    <source>
        <dbReference type="EMBL" id="GGF89846.1"/>
    </source>
</evidence>
<dbReference type="Proteomes" id="UP000608420">
    <property type="component" value="Unassembled WGS sequence"/>
</dbReference>
<organism evidence="1 2">
    <name type="scientific">Paenibacillus aceti</name>
    <dbReference type="NCBI Taxonomy" id="1820010"/>
    <lineage>
        <taxon>Bacteria</taxon>
        <taxon>Bacillati</taxon>
        <taxon>Bacillota</taxon>
        <taxon>Bacilli</taxon>
        <taxon>Bacillales</taxon>
        <taxon>Paenibacillaceae</taxon>
        <taxon>Paenibacillus</taxon>
    </lineage>
</organism>
<accession>A0ABQ1VQF6</accession>
<gene>
    <name evidence="1" type="ORF">GCM10010913_09040</name>
</gene>
<name>A0ABQ1VQF6_9BACL</name>
<protein>
    <submittedName>
        <fullName evidence="1">Uncharacterized protein</fullName>
    </submittedName>
</protein>
<comment type="caution">
    <text evidence="1">The sequence shown here is derived from an EMBL/GenBank/DDBJ whole genome shotgun (WGS) entry which is preliminary data.</text>
</comment>
<dbReference type="EMBL" id="BMIW01000004">
    <property type="protein sequence ID" value="GGF89846.1"/>
    <property type="molecule type" value="Genomic_DNA"/>
</dbReference>
<dbReference type="RefSeq" id="WP_120463311.1">
    <property type="nucleotide sequence ID" value="NZ_BMIW01000004.1"/>
</dbReference>
<keyword evidence="2" id="KW-1185">Reference proteome</keyword>
<evidence type="ECO:0000313" key="2">
    <source>
        <dbReference type="Proteomes" id="UP000608420"/>
    </source>
</evidence>
<sequence length="104" mass="11542">MMIDLHAREKAKINVVEAIAKSQMALARILDSMADMTHHSEDTARHLAENVKILVKYQQAIAHTVCGVALHRIHYGTPSTPWITDSCYAAADVTRGEQEEEAIC</sequence>
<proteinExistence type="predicted"/>
<reference evidence="2" key="1">
    <citation type="journal article" date="2019" name="Int. J. Syst. Evol. Microbiol.">
        <title>The Global Catalogue of Microorganisms (GCM) 10K type strain sequencing project: providing services to taxonomists for standard genome sequencing and annotation.</title>
        <authorList>
            <consortium name="The Broad Institute Genomics Platform"/>
            <consortium name="The Broad Institute Genome Sequencing Center for Infectious Disease"/>
            <person name="Wu L."/>
            <person name="Ma J."/>
        </authorList>
    </citation>
    <scope>NUCLEOTIDE SEQUENCE [LARGE SCALE GENOMIC DNA]</scope>
    <source>
        <strain evidence="2">CGMCC 1.15420</strain>
    </source>
</reference>